<proteinExistence type="predicted"/>
<dbReference type="Proteomes" id="UP000306409">
    <property type="component" value="Chromosome"/>
</dbReference>
<feature type="repeat" description="TPR" evidence="1">
    <location>
        <begin position="15"/>
        <end position="48"/>
    </location>
</feature>
<evidence type="ECO:0000313" key="3">
    <source>
        <dbReference type="Proteomes" id="UP000306409"/>
    </source>
</evidence>
<dbReference type="PROSITE" id="PS50005">
    <property type="entry name" value="TPR"/>
    <property type="match status" value="1"/>
</dbReference>
<dbReference type="KEGG" id="rher:EHE19_003680"/>
<dbReference type="RefSeq" id="WP_137697632.1">
    <property type="nucleotide sequence ID" value="NZ_CP061336.1"/>
</dbReference>
<keyword evidence="3" id="KW-1185">Reference proteome</keyword>
<dbReference type="InterPro" id="IPR019734">
    <property type="entry name" value="TPR_rpt"/>
</dbReference>
<dbReference type="EMBL" id="CP061336">
    <property type="protein sequence ID" value="QNU67590.1"/>
    <property type="molecule type" value="Genomic_DNA"/>
</dbReference>
<dbReference type="AlphaFoldDB" id="A0A4V6EPN9"/>
<organism evidence="2 3">
    <name type="scientific">Ruminiclostridium herbifermentans</name>
    <dbReference type="NCBI Taxonomy" id="2488810"/>
    <lineage>
        <taxon>Bacteria</taxon>
        <taxon>Bacillati</taxon>
        <taxon>Bacillota</taxon>
        <taxon>Clostridia</taxon>
        <taxon>Eubacteriales</taxon>
        <taxon>Oscillospiraceae</taxon>
        <taxon>Ruminiclostridium</taxon>
    </lineage>
</organism>
<accession>A0A4V6EPN9</accession>
<reference evidence="2 3" key="1">
    <citation type="submission" date="2020-09" db="EMBL/GenBank/DDBJ databases">
        <title>Characterization and genome sequencing of Ruminiclostridium sp. nov. MA18.</title>
        <authorList>
            <person name="Rettenmaier R."/>
            <person name="Kowollik M.-L."/>
            <person name="Liebl W."/>
            <person name="Zverlov V."/>
        </authorList>
    </citation>
    <scope>NUCLEOTIDE SEQUENCE [LARGE SCALE GENOMIC DNA]</scope>
    <source>
        <strain evidence="2 3">MA18</strain>
    </source>
</reference>
<gene>
    <name evidence="2" type="ORF">EHE19_003680</name>
</gene>
<dbReference type="Gene3D" id="1.25.40.10">
    <property type="entry name" value="Tetratricopeptide repeat domain"/>
    <property type="match status" value="1"/>
</dbReference>
<protein>
    <submittedName>
        <fullName evidence="2">Tetratricopeptide repeat protein</fullName>
    </submittedName>
</protein>
<dbReference type="OrthoDB" id="600613at2"/>
<dbReference type="SUPFAM" id="SSF48452">
    <property type="entry name" value="TPR-like"/>
    <property type="match status" value="2"/>
</dbReference>
<name>A0A4V6EPN9_9FIRM</name>
<evidence type="ECO:0000256" key="1">
    <source>
        <dbReference type="PROSITE-ProRule" id="PRU00339"/>
    </source>
</evidence>
<dbReference type="InterPro" id="IPR011990">
    <property type="entry name" value="TPR-like_helical_dom_sf"/>
</dbReference>
<evidence type="ECO:0000313" key="2">
    <source>
        <dbReference type="EMBL" id="QNU67590.1"/>
    </source>
</evidence>
<sequence length="479" mass="56738">MKNNLLCIDEYRNNPEFYFSKSLRCADKNNLSAAFKNVQKAIELEPDNCEYKFNIACFLSEMRRPKEANRIFNDIILNYDPTMFDCFFGLGCNSLELDDISKAAEYFEKYLYFNNDGEFSEEVTEMIFYLKLYENMPQGSQFDRRSIASLRYAKKYFEDNKLNNAIRELYKSVSLHPFNLEARNLLTLALLEQRSYERANYVGMTVRLIDKYNMFANCLCLYVLSHEKKHKKVKRFLETLTLGNIECREDLLCAVTTLIVFNRADELIILLEMYITQYSDQLIFSALLLGYAFTRSVENFEKTYRILASLGKDNIELMAWLEDIKGYIYSNAIDDESIHVIDEYCKVYTICQEVRHPMYDPYRYRKIYSQISEPKTKISKKYLPIIECAINHREIMYIQSYKKEIICILNDCISHTKKPLDISKCNVEAYAAALEYNYCMLYYIECEKEELIQKYNISLVAFEKALREVKLNFNNKILY</sequence>
<keyword evidence="1" id="KW-0802">TPR repeat</keyword>